<reference evidence="1 2" key="1">
    <citation type="submission" date="2015-09" db="EMBL/GenBank/DDBJ databases">
        <authorList>
            <consortium name="Pathogen Informatics"/>
        </authorList>
    </citation>
    <scope>NUCLEOTIDE SEQUENCE [LARGE SCALE GENOMIC DNA]</scope>
    <source>
        <strain evidence="1 2">2789STDY5834962</strain>
    </source>
</reference>
<dbReference type="PANTHER" id="PTHR34070:SF1">
    <property type="entry name" value="DNA ALKYLATION REPAIR PROTEIN"/>
    <property type="match status" value="1"/>
</dbReference>
<sequence>MSSREVIENVQADLFAIQDLAYRDFQAKLMPTVNKETVIGVRTPSLRAYAKKFGKTDNVSAFLEVLPHKYYEENNLHGLLIEQIKAYPSCIAALDRFLPYIDNWATCDMIALRTVKNHLDIFIQEVCRWIASDHPYIVRFGIGMLMRYYLDEQFKPEYPKKVAEVKSDEYYVNMMRAWYFATALAKQYDQIIPYLEEKRLDTWTHNKTIQKAIESYRITPEQKIYLRTLRVKK</sequence>
<evidence type="ECO:0000313" key="2">
    <source>
        <dbReference type="Proteomes" id="UP000095727"/>
    </source>
</evidence>
<dbReference type="Gene3D" id="1.25.10.90">
    <property type="match status" value="1"/>
</dbReference>
<accession>A0A173T7R9</accession>
<proteinExistence type="predicted"/>
<name>A0A173T7R9_9FIRM</name>
<dbReference type="Pfam" id="PF08713">
    <property type="entry name" value="DNA_alkylation"/>
    <property type="match status" value="1"/>
</dbReference>
<dbReference type="AlphaFoldDB" id="A0A173T7R9"/>
<organism evidence="1 2">
    <name type="scientific">Coprococcus comes</name>
    <dbReference type="NCBI Taxonomy" id="410072"/>
    <lineage>
        <taxon>Bacteria</taxon>
        <taxon>Bacillati</taxon>
        <taxon>Bacillota</taxon>
        <taxon>Clostridia</taxon>
        <taxon>Lachnospirales</taxon>
        <taxon>Lachnospiraceae</taxon>
        <taxon>Coprococcus</taxon>
    </lineage>
</organism>
<protein>
    <submittedName>
        <fullName evidence="1">DNA alkylation repair enzyme</fullName>
    </submittedName>
</protein>
<dbReference type="SUPFAM" id="SSF48371">
    <property type="entry name" value="ARM repeat"/>
    <property type="match status" value="1"/>
</dbReference>
<dbReference type="InterPro" id="IPR016024">
    <property type="entry name" value="ARM-type_fold"/>
</dbReference>
<dbReference type="InterPro" id="IPR014825">
    <property type="entry name" value="DNA_alkylation"/>
</dbReference>
<evidence type="ECO:0000313" key="1">
    <source>
        <dbReference type="EMBL" id="CUM98691.1"/>
    </source>
</evidence>
<dbReference type="RefSeq" id="WP_055157079.1">
    <property type="nucleotide sequence ID" value="NZ_CYXR01000013.1"/>
</dbReference>
<dbReference type="PANTHER" id="PTHR34070">
    <property type="entry name" value="ARMADILLO-TYPE FOLD"/>
    <property type="match status" value="1"/>
</dbReference>
<dbReference type="Proteomes" id="UP000095727">
    <property type="component" value="Unassembled WGS sequence"/>
</dbReference>
<dbReference type="EMBL" id="CYXR01000013">
    <property type="protein sequence ID" value="CUM98691.1"/>
    <property type="molecule type" value="Genomic_DNA"/>
</dbReference>
<dbReference type="CDD" id="cd06561">
    <property type="entry name" value="AlkD_like"/>
    <property type="match status" value="1"/>
</dbReference>
<gene>
    <name evidence="1" type="ORF">ERS852574_01980</name>
</gene>